<dbReference type="SUPFAM" id="SSF56574">
    <property type="entry name" value="Serpins"/>
    <property type="match status" value="1"/>
</dbReference>
<dbReference type="Ensembl" id="ENSCCRT00020052721.1">
    <property type="protein sequence ID" value="ENSCCRP00020048382.1"/>
    <property type="gene ID" value="ENSCCRG00020021478.1"/>
</dbReference>
<reference evidence="3" key="1">
    <citation type="submission" date="2025-08" db="UniProtKB">
        <authorList>
            <consortium name="Ensembl"/>
        </authorList>
    </citation>
    <scope>IDENTIFICATION</scope>
</reference>
<dbReference type="InterPro" id="IPR042178">
    <property type="entry name" value="Serpin_sf_1"/>
</dbReference>
<evidence type="ECO:0000256" key="1">
    <source>
        <dbReference type="RuleBase" id="RU000411"/>
    </source>
</evidence>
<dbReference type="Gene3D" id="2.30.39.10">
    <property type="entry name" value="Alpha-1-antitrypsin, domain 1"/>
    <property type="match status" value="1"/>
</dbReference>
<dbReference type="InterPro" id="IPR036186">
    <property type="entry name" value="Serpin_sf"/>
</dbReference>
<feature type="domain" description="Serpin" evidence="2">
    <location>
        <begin position="151"/>
        <end position="448"/>
    </location>
</feature>
<proteinExistence type="inferred from homology"/>
<name>A0A8C2EY34_CYPCA</name>
<dbReference type="Gene3D" id="3.30.497.10">
    <property type="entry name" value="Antithrombin, subunit I, domain 2"/>
    <property type="match status" value="1"/>
</dbReference>
<dbReference type="InterPro" id="IPR023796">
    <property type="entry name" value="Serpin_dom"/>
</dbReference>
<evidence type="ECO:0000313" key="3">
    <source>
        <dbReference type="Ensembl" id="ENSCCRP00020048382.1"/>
    </source>
</evidence>
<comment type="similarity">
    <text evidence="1">Belongs to the serpin family.</text>
</comment>
<dbReference type="GO" id="GO:0005615">
    <property type="term" value="C:extracellular space"/>
    <property type="evidence" value="ECO:0007669"/>
    <property type="project" value="InterPro"/>
</dbReference>
<accession>A0A8C2EY34</accession>
<dbReference type="Pfam" id="PF00079">
    <property type="entry name" value="Serpin"/>
    <property type="match status" value="1"/>
</dbReference>
<organism evidence="3 4">
    <name type="scientific">Cyprinus carpio</name>
    <name type="common">Common carp</name>
    <dbReference type="NCBI Taxonomy" id="7962"/>
    <lineage>
        <taxon>Eukaryota</taxon>
        <taxon>Metazoa</taxon>
        <taxon>Chordata</taxon>
        <taxon>Craniata</taxon>
        <taxon>Vertebrata</taxon>
        <taxon>Euteleostomi</taxon>
        <taxon>Actinopterygii</taxon>
        <taxon>Neopterygii</taxon>
        <taxon>Teleostei</taxon>
        <taxon>Ostariophysi</taxon>
        <taxon>Cypriniformes</taxon>
        <taxon>Cyprinidae</taxon>
        <taxon>Cyprininae</taxon>
        <taxon>Cyprinus</taxon>
    </lineage>
</organism>
<dbReference type="Proteomes" id="UP000694701">
    <property type="component" value="Unplaced"/>
</dbReference>
<dbReference type="PANTHER" id="PTHR11461">
    <property type="entry name" value="SERINE PROTEASE INHIBITOR, SERPIN"/>
    <property type="match status" value="1"/>
</dbReference>
<evidence type="ECO:0000313" key="4">
    <source>
        <dbReference type="Proteomes" id="UP000694701"/>
    </source>
</evidence>
<dbReference type="SMART" id="SM00093">
    <property type="entry name" value="SERPIN"/>
    <property type="match status" value="1"/>
</dbReference>
<sequence length="448" mass="51140">MDTGYRVVLSLSTCDITVLLNSIPLTCLPDDALVLADSKYTWSFTSAHTQQQHTLEEKGNILNLRNIKTTQEGQYKISCNDDLPPPFQEWQVVREVAGNVVMLLCKVAKFFSSRETEKHPVFWKRETEKGDMLLMPNKDTDDQEENNKIPQRVFWDISSKGNDIILTFRKKIKKFFNLKQTNIYESPPPPRCFGHTDPWEACGDQDRRSGKANLQDSLKEFFTSVYPLLFFSLFASPSFQGARGETRTQLEDALRLPSEFFCVAQKTNKKITKLIDSVDPATSFVLLNAVYFNGKWKTVFEFSNKQENFMKFSGEHLDCICTNTNTYIAELFLQVGKFCLTGKNSLYILIPRTTSEESFVFMENNINRESIESMVSEINTIPAQTAEVRLPKIKLIVDTPLEGLLRNLGLSDLFLKPNLCRIFPGDSESFISDICHSAFLSLTEIINP</sequence>
<dbReference type="AlphaFoldDB" id="A0A8C2EY34"/>
<evidence type="ECO:0000259" key="2">
    <source>
        <dbReference type="SMART" id="SM00093"/>
    </source>
</evidence>
<protein>
    <submittedName>
        <fullName evidence="3">Serpin peptidase inhibitor, clade G (C1 inhibitor), member 1</fullName>
    </submittedName>
</protein>
<dbReference type="PANTHER" id="PTHR11461:SF159">
    <property type="entry name" value="PLASMA PROTEASE C1 INHIBITOR"/>
    <property type="match status" value="1"/>
</dbReference>
<dbReference type="InterPro" id="IPR042185">
    <property type="entry name" value="Serpin_sf_2"/>
</dbReference>
<dbReference type="InterPro" id="IPR000215">
    <property type="entry name" value="Serpin_fam"/>
</dbReference>
<dbReference type="GO" id="GO:0004867">
    <property type="term" value="F:serine-type endopeptidase inhibitor activity"/>
    <property type="evidence" value="ECO:0007669"/>
    <property type="project" value="InterPro"/>
</dbReference>